<dbReference type="GO" id="GO:0008486">
    <property type="term" value="F:diphosphoinositol-polyphosphate diphosphatase activity"/>
    <property type="evidence" value="ECO:0007669"/>
    <property type="project" value="UniProtKB-EC"/>
</dbReference>
<comment type="catalytic activity">
    <reaction evidence="5">
        <text>3,5-bis(diphospho)-1D-myo-inositol 1,2,4,6-tetrakisphosphate + H2O = 3-diphospho-1D-myo-inositol 1,2,4,5,6-pentakisphosphate + phosphate + 2 H(+)</text>
        <dbReference type="Rhea" id="RHEA:56312"/>
        <dbReference type="ChEBI" id="CHEBI:15377"/>
        <dbReference type="ChEBI" id="CHEBI:15378"/>
        <dbReference type="ChEBI" id="CHEBI:43474"/>
        <dbReference type="ChEBI" id="CHEBI:140372"/>
        <dbReference type="ChEBI" id="CHEBI:140374"/>
        <dbReference type="EC" id="3.6.1.52"/>
    </reaction>
    <physiologicalReaction direction="left-to-right" evidence="5">
        <dbReference type="Rhea" id="RHEA:56313"/>
    </physiologicalReaction>
</comment>
<keyword evidence="10" id="KW-1185">Reference proteome</keyword>
<dbReference type="PANTHER" id="PTHR31126:SF48">
    <property type="entry name" value="INOSITOL PHOSPHATASE SIW14"/>
    <property type="match status" value="1"/>
</dbReference>
<comment type="catalytic activity">
    <reaction evidence="7">
        <text>6-diphospho-1D-myo-inositol pentakisphosphate + H2O = 1D-myo-inositol hexakisphosphate + phosphate + H(+)</text>
        <dbReference type="Rhea" id="RHEA:79703"/>
        <dbReference type="ChEBI" id="CHEBI:15377"/>
        <dbReference type="ChEBI" id="CHEBI:15378"/>
        <dbReference type="ChEBI" id="CHEBI:43474"/>
        <dbReference type="ChEBI" id="CHEBI:58130"/>
        <dbReference type="ChEBI" id="CHEBI:230534"/>
        <dbReference type="EC" id="3.6.1.52"/>
    </reaction>
    <physiologicalReaction direction="left-to-right" evidence="7">
        <dbReference type="Rhea" id="RHEA:79704"/>
    </physiologicalReaction>
</comment>
<dbReference type="InterPro" id="IPR020422">
    <property type="entry name" value="TYR_PHOSPHATASE_DUAL_dom"/>
</dbReference>
<dbReference type="EC" id="3.6.1.52" evidence="1"/>
<dbReference type="SUPFAM" id="SSF52799">
    <property type="entry name" value="(Phosphotyrosine protein) phosphatases II"/>
    <property type="match status" value="1"/>
</dbReference>
<comment type="catalytic activity">
    <reaction evidence="4">
        <text>5-diphospho-1D-myo-inositol 1,2,3,4,6-pentakisphosphate + H2O = 1D-myo-inositol hexakisphosphate + phosphate + H(+)</text>
        <dbReference type="Rhea" id="RHEA:22384"/>
        <dbReference type="ChEBI" id="CHEBI:15377"/>
        <dbReference type="ChEBI" id="CHEBI:15378"/>
        <dbReference type="ChEBI" id="CHEBI:43474"/>
        <dbReference type="ChEBI" id="CHEBI:58130"/>
        <dbReference type="ChEBI" id="CHEBI:58628"/>
        <dbReference type="EC" id="3.6.1.52"/>
    </reaction>
    <physiologicalReaction direction="left-to-right" evidence="4">
        <dbReference type="Rhea" id="RHEA:22385"/>
    </physiologicalReaction>
</comment>
<dbReference type="EMBL" id="NBIV01000390">
    <property type="protein sequence ID" value="PXF39984.1"/>
    <property type="molecule type" value="Genomic_DNA"/>
</dbReference>
<evidence type="ECO:0000256" key="1">
    <source>
        <dbReference type="ARBA" id="ARBA00012527"/>
    </source>
</evidence>
<organism evidence="9 10">
    <name type="scientific">Gracilariopsis chorda</name>
    <dbReference type="NCBI Taxonomy" id="448386"/>
    <lineage>
        <taxon>Eukaryota</taxon>
        <taxon>Rhodophyta</taxon>
        <taxon>Florideophyceae</taxon>
        <taxon>Rhodymeniophycidae</taxon>
        <taxon>Gracilariales</taxon>
        <taxon>Gracilariaceae</taxon>
        <taxon>Gracilariopsis</taxon>
    </lineage>
</organism>
<evidence type="ECO:0000256" key="7">
    <source>
        <dbReference type="ARBA" id="ARBA00048424"/>
    </source>
</evidence>
<dbReference type="OrthoDB" id="6375174at2759"/>
<dbReference type="CDD" id="cd14528">
    <property type="entry name" value="PFA-DSP_Siw14"/>
    <property type="match status" value="1"/>
</dbReference>
<dbReference type="InterPro" id="IPR016130">
    <property type="entry name" value="Tyr_Pase_AS"/>
</dbReference>
<dbReference type="InterPro" id="IPR020428">
    <property type="entry name" value="PFA-DSPs"/>
</dbReference>
<dbReference type="InterPro" id="IPR029021">
    <property type="entry name" value="Prot-tyrosine_phosphatase-like"/>
</dbReference>
<dbReference type="PROSITE" id="PS00383">
    <property type="entry name" value="TYR_PHOSPHATASE_1"/>
    <property type="match status" value="1"/>
</dbReference>
<comment type="catalytic activity">
    <reaction evidence="6">
        <text>1,5-bis(diphospho)-1D-myo-inositol 2,3,4,6-tetrakisphosphate + H2O = 1-diphospho-1D-myo-inositol 2,3,4,5,6-pentakisphosphate + phosphate + 2 H(+)</text>
        <dbReference type="Rhea" id="RHEA:79699"/>
        <dbReference type="ChEBI" id="CHEBI:15377"/>
        <dbReference type="ChEBI" id="CHEBI:15378"/>
        <dbReference type="ChEBI" id="CHEBI:43474"/>
        <dbReference type="ChEBI" id="CHEBI:74946"/>
        <dbReference type="ChEBI" id="CHEBI:77983"/>
        <dbReference type="EC" id="3.6.1.52"/>
    </reaction>
    <physiologicalReaction direction="left-to-right" evidence="6">
        <dbReference type="Rhea" id="RHEA:79700"/>
    </physiologicalReaction>
</comment>
<feature type="domain" description="Tyrosine-protein phosphatase" evidence="8">
    <location>
        <begin position="31"/>
        <end position="183"/>
    </location>
</feature>
<dbReference type="FunFam" id="3.90.190.10:FF:000024">
    <property type="entry name" value="probable tyrosine-protein phosphatase At1g05000"/>
    <property type="match status" value="1"/>
</dbReference>
<evidence type="ECO:0000256" key="3">
    <source>
        <dbReference type="ARBA" id="ARBA00044949"/>
    </source>
</evidence>
<dbReference type="PROSITE" id="PS50054">
    <property type="entry name" value="TYR_PHOSPHATASE_DUAL"/>
    <property type="match status" value="1"/>
</dbReference>
<keyword evidence="2" id="KW-0378">Hydrolase</keyword>
<dbReference type="Proteomes" id="UP000247409">
    <property type="component" value="Unassembled WGS sequence"/>
</dbReference>
<comment type="similarity">
    <text evidence="3">Belongs to the protein-tyrosine phosphatase family. Atypical dual-specificity phosphatase Siw14-like subfamily.</text>
</comment>
<proteinExistence type="inferred from homology"/>
<comment type="caution">
    <text evidence="9">The sequence shown here is derived from an EMBL/GenBank/DDBJ whole genome shotgun (WGS) entry which is preliminary data.</text>
</comment>
<dbReference type="GO" id="GO:0005737">
    <property type="term" value="C:cytoplasm"/>
    <property type="evidence" value="ECO:0007669"/>
    <property type="project" value="TreeGrafter"/>
</dbReference>
<dbReference type="STRING" id="448386.A0A2V3ID25"/>
<accession>A0A2V3ID25</accession>
<reference evidence="9 10" key="1">
    <citation type="journal article" date="2018" name="Mol. Biol. Evol.">
        <title>Analysis of the draft genome of the red seaweed Gracilariopsis chorda provides insights into genome size evolution in Rhodophyta.</title>
        <authorList>
            <person name="Lee J."/>
            <person name="Yang E.C."/>
            <person name="Graf L."/>
            <person name="Yang J.H."/>
            <person name="Qiu H."/>
            <person name="Zel Zion U."/>
            <person name="Chan C.X."/>
            <person name="Stephens T.G."/>
            <person name="Weber A.P.M."/>
            <person name="Boo G.H."/>
            <person name="Boo S.M."/>
            <person name="Kim K.M."/>
            <person name="Shin Y."/>
            <person name="Jung M."/>
            <person name="Lee S.J."/>
            <person name="Yim H.S."/>
            <person name="Lee J.H."/>
            <person name="Bhattacharya D."/>
            <person name="Yoon H.S."/>
        </authorList>
    </citation>
    <scope>NUCLEOTIDE SEQUENCE [LARGE SCALE GENOMIC DNA]</scope>
    <source>
        <strain evidence="9 10">SKKU-2015</strain>
        <tissue evidence="9">Whole body</tissue>
    </source>
</reference>
<protein>
    <recommendedName>
        <fullName evidence="1">diphosphoinositol-polyphosphate diphosphatase</fullName>
        <ecNumber evidence="1">3.6.1.52</ecNumber>
    </recommendedName>
</protein>
<evidence type="ECO:0000313" key="9">
    <source>
        <dbReference type="EMBL" id="PXF39984.1"/>
    </source>
</evidence>
<sequence>MSLTSAALSPLPNAAAERPKTAVHPVIPPLNFAMVSPGVYRSGYPNQLNHSFLKSLKLNTLIYLCPEDCNQQNLSFYKQNGISVMQFGIQGNKEPFTDIPEPVIRDALEVLLDVRRHPLLIHCNKGKHRTGCLVGCLRKVQRWALTSIFEEYRRFAGNKTRILDQQFIELFQTSLVRYNVRYKPAWL</sequence>
<gene>
    <name evidence="9" type="ORF">BWQ96_10312</name>
</gene>
<evidence type="ECO:0000256" key="5">
    <source>
        <dbReference type="ARBA" id="ARBA00047562"/>
    </source>
</evidence>
<dbReference type="AlphaFoldDB" id="A0A2V3ID25"/>
<dbReference type="InterPro" id="IPR004861">
    <property type="entry name" value="Siw14-like"/>
</dbReference>
<dbReference type="Gene3D" id="3.90.190.10">
    <property type="entry name" value="Protein tyrosine phosphatase superfamily"/>
    <property type="match status" value="1"/>
</dbReference>
<dbReference type="Pfam" id="PF03162">
    <property type="entry name" value="Y_phosphatase2"/>
    <property type="match status" value="1"/>
</dbReference>
<evidence type="ECO:0000256" key="2">
    <source>
        <dbReference type="ARBA" id="ARBA00022801"/>
    </source>
</evidence>
<evidence type="ECO:0000256" key="6">
    <source>
        <dbReference type="ARBA" id="ARBA00047927"/>
    </source>
</evidence>
<dbReference type="PRINTS" id="PR01911">
    <property type="entry name" value="PFDSPHPHTASE"/>
</dbReference>
<dbReference type="PANTHER" id="PTHR31126">
    <property type="entry name" value="TYROSINE-PROTEIN PHOSPHATASE"/>
    <property type="match status" value="1"/>
</dbReference>
<evidence type="ECO:0000259" key="8">
    <source>
        <dbReference type="PROSITE" id="PS50054"/>
    </source>
</evidence>
<name>A0A2V3ID25_9FLOR</name>
<evidence type="ECO:0000313" key="10">
    <source>
        <dbReference type="Proteomes" id="UP000247409"/>
    </source>
</evidence>
<evidence type="ECO:0000256" key="4">
    <source>
        <dbReference type="ARBA" id="ARBA00047342"/>
    </source>
</evidence>
<dbReference type="GO" id="GO:0016791">
    <property type="term" value="F:phosphatase activity"/>
    <property type="evidence" value="ECO:0007669"/>
    <property type="project" value="InterPro"/>
</dbReference>